<comment type="caution">
    <text evidence="3">The sequence shown here is derived from an EMBL/GenBank/DDBJ whole genome shotgun (WGS) entry which is preliminary data.</text>
</comment>
<dbReference type="Proteomes" id="UP001139648">
    <property type="component" value="Unassembled WGS sequence"/>
</dbReference>
<reference evidence="3" key="1">
    <citation type="submission" date="2022-06" db="EMBL/GenBank/DDBJ databases">
        <title>Sequencing the genomes of 1000 actinobacteria strains.</title>
        <authorList>
            <person name="Klenk H.-P."/>
        </authorList>
    </citation>
    <scope>NUCLEOTIDE SEQUENCE</scope>
    <source>
        <strain evidence="3">DSM 46694</strain>
    </source>
</reference>
<accession>A0A9X2G9T4</accession>
<evidence type="ECO:0000313" key="3">
    <source>
        <dbReference type="EMBL" id="MCP2353419.1"/>
    </source>
</evidence>
<evidence type="ECO:0000256" key="1">
    <source>
        <dbReference type="ARBA" id="ARBA00022801"/>
    </source>
</evidence>
<keyword evidence="1" id="KW-0378">Hydrolase</keyword>
<dbReference type="PANTHER" id="PTHR43736:SF2">
    <property type="entry name" value="MUTT_NUDIX FAMILY PROTEIN"/>
    <property type="match status" value="1"/>
</dbReference>
<proteinExistence type="predicted"/>
<dbReference type="PROSITE" id="PS00893">
    <property type="entry name" value="NUDIX_BOX"/>
    <property type="match status" value="1"/>
</dbReference>
<dbReference type="PROSITE" id="PS51462">
    <property type="entry name" value="NUDIX"/>
    <property type="match status" value="1"/>
</dbReference>
<gene>
    <name evidence="3" type="ORF">HD597_000439</name>
</gene>
<dbReference type="InterPro" id="IPR020084">
    <property type="entry name" value="NUDIX_hydrolase_CS"/>
</dbReference>
<dbReference type="InterPro" id="IPR000086">
    <property type="entry name" value="NUDIX_hydrolase_dom"/>
</dbReference>
<dbReference type="CDD" id="cd02883">
    <property type="entry name" value="NUDIX_Hydrolase"/>
    <property type="match status" value="1"/>
</dbReference>
<name>A0A9X2G9T4_9ACTN</name>
<dbReference type="EMBL" id="JAMZEB010000001">
    <property type="protein sequence ID" value="MCP2353419.1"/>
    <property type="molecule type" value="Genomic_DNA"/>
</dbReference>
<dbReference type="InterPro" id="IPR015797">
    <property type="entry name" value="NUDIX_hydrolase-like_dom_sf"/>
</dbReference>
<sequence length="185" mass="20080">MTVDNGMTGPATPATPYSCVKIRTGALVFCGEDVALIRRDRPTGSHYTVPGGNVHPGEDLLEALAREMAEELRLELTDATPPELCWIQDQMVTRPGPTPPPRKLHMIFRCHIAPEVRAGLASVEHDELPDGGTELGIVEWVPYGRAEHLPLFPLIGRAVSALASVDASPGNPYLPPITDANYVWK</sequence>
<dbReference type="GO" id="GO:0016787">
    <property type="term" value="F:hydrolase activity"/>
    <property type="evidence" value="ECO:0007669"/>
    <property type="project" value="UniProtKB-KW"/>
</dbReference>
<organism evidence="3 4">
    <name type="scientific">Nonomuraea thailandensis</name>
    <dbReference type="NCBI Taxonomy" id="1188745"/>
    <lineage>
        <taxon>Bacteria</taxon>
        <taxon>Bacillati</taxon>
        <taxon>Actinomycetota</taxon>
        <taxon>Actinomycetes</taxon>
        <taxon>Streptosporangiales</taxon>
        <taxon>Streptosporangiaceae</taxon>
        <taxon>Nonomuraea</taxon>
    </lineage>
</organism>
<dbReference type="Gene3D" id="3.90.79.10">
    <property type="entry name" value="Nucleoside Triphosphate Pyrophosphohydrolase"/>
    <property type="match status" value="1"/>
</dbReference>
<evidence type="ECO:0000313" key="4">
    <source>
        <dbReference type="Proteomes" id="UP001139648"/>
    </source>
</evidence>
<dbReference type="AlphaFoldDB" id="A0A9X2G9T4"/>
<dbReference type="PANTHER" id="PTHR43736">
    <property type="entry name" value="ADP-RIBOSE PYROPHOSPHATASE"/>
    <property type="match status" value="1"/>
</dbReference>
<dbReference type="SUPFAM" id="SSF55811">
    <property type="entry name" value="Nudix"/>
    <property type="match status" value="1"/>
</dbReference>
<evidence type="ECO:0000259" key="2">
    <source>
        <dbReference type="PROSITE" id="PS51462"/>
    </source>
</evidence>
<dbReference type="RefSeq" id="WP_253739946.1">
    <property type="nucleotide sequence ID" value="NZ_BAABKA010000075.1"/>
</dbReference>
<feature type="domain" description="Nudix hydrolase" evidence="2">
    <location>
        <begin position="12"/>
        <end position="163"/>
    </location>
</feature>
<dbReference type="Pfam" id="PF00293">
    <property type="entry name" value="NUDIX"/>
    <property type="match status" value="1"/>
</dbReference>
<keyword evidence="4" id="KW-1185">Reference proteome</keyword>
<protein>
    <submittedName>
        <fullName evidence="3">8-oxo-dGTP pyrophosphatase MutT (NUDIX family)</fullName>
    </submittedName>
</protein>